<dbReference type="RefSeq" id="WP_344090143.1">
    <property type="nucleotide sequence ID" value="NZ_BAAAHB010000026.1"/>
</dbReference>
<evidence type="ECO:0000313" key="1">
    <source>
        <dbReference type="EMBL" id="GAA0464464.1"/>
    </source>
</evidence>
<dbReference type="EMBL" id="BAAAHB010000026">
    <property type="protein sequence ID" value="GAA0464464.1"/>
    <property type="molecule type" value="Genomic_DNA"/>
</dbReference>
<reference evidence="2" key="1">
    <citation type="journal article" date="2019" name="Int. J. Syst. Evol. Microbiol.">
        <title>The Global Catalogue of Microorganisms (GCM) 10K type strain sequencing project: providing services to taxonomists for standard genome sequencing and annotation.</title>
        <authorList>
            <consortium name="The Broad Institute Genomics Platform"/>
            <consortium name="The Broad Institute Genome Sequencing Center for Infectious Disease"/>
            <person name="Wu L."/>
            <person name="Ma J."/>
        </authorList>
    </citation>
    <scope>NUCLEOTIDE SEQUENCE [LARGE SCALE GENOMIC DNA]</scope>
    <source>
        <strain evidence="2">JCM 10649</strain>
    </source>
</reference>
<name>A0ABP3JXD3_9ACTN</name>
<organism evidence="1 2">
    <name type="scientific">Streptomyces stramineus</name>
    <dbReference type="NCBI Taxonomy" id="173861"/>
    <lineage>
        <taxon>Bacteria</taxon>
        <taxon>Bacillati</taxon>
        <taxon>Actinomycetota</taxon>
        <taxon>Actinomycetes</taxon>
        <taxon>Kitasatosporales</taxon>
        <taxon>Streptomycetaceae</taxon>
        <taxon>Streptomyces</taxon>
    </lineage>
</organism>
<dbReference type="PROSITE" id="PS50817">
    <property type="entry name" value="INTEIN_N_TER"/>
    <property type="match status" value="1"/>
</dbReference>
<gene>
    <name evidence="1" type="ORF">GCM10009544_28530</name>
</gene>
<dbReference type="Proteomes" id="UP001499895">
    <property type="component" value="Unassembled WGS sequence"/>
</dbReference>
<proteinExistence type="predicted"/>
<sequence>MLRIRPGARLYEPDDHPFLTRELRGYDPTMSPLEVLNAARGWWVLAEAAENEKFAVVVSRNTGLVVMAVAIERWEQDEQGRRAFAGRILPSGNPVHDRYVDQPDPTPNAVRSAVTYFSDDEFDNLPCRCGCGEPTRTQWRPGHDQRALHTLIRTDFDGSVAAFLDWYQAHHSETQTV</sequence>
<accession>A0ABP3JXD3</accession>
<dbReference type="InterPro" id="IPR006141">
    <property type="entry name" value="Intein_N"/>
</dbReference>
<protein>
    <submittedName>
        <fullName evidence="1">Uncharacterized protein</fullName>
    </submittedName>
</protein>
<keyword evidence="2" id="KW-1185">Reference proteome</keyword>
<evidence type="ECO:0000313" key="2">
    <source>
        <dbReference type="Proteomes" id="UP001499895"/>
    </source>
</evidence>
<comment type="caution">
    <text evidence="1">The sequence shown here is derived from an EMBL/GenBank/DDBJ whole genome shotgun (WGS) entry which is preliminary data.</text>
</comment>